<evidence type="ECO:0000256" key="1">
    <source>
        <dbReference type="SAM" id="MobiDB-lite"/>
    </source>
</evidence>
<evidence type="ECO:0000256" key="2">
    <source>
        <dbReference type="SAM" id="Phobius"/>
    </source>
</evidence>
<feature type="transmembrane region" description="Helical" evidence="2">
    <location>
        <begin position="34"/>
        <end position="55"/>
    </location>
</feature>
<keyword evidence="2" id="KW-0812">Transmembrane</keyword>
<sequence length="241" mass="24928">MSSGEPVQTSAASPQPPVEPPPADGTVPVPPPALIGRIFGIVLVVLTLGGMYWTFSTAVLSSGYVGSHGDLSIGKCAVEYTTRSSKMGTHRVQDRVTCDGVFRSSDGSVVDKSAAITLSFGGSSAESDAADKVTAEKADTLAVNRSGDGTLAITSVESVGNYLCGGFFFMLVFAYGSKCALTGSFPKKGIGPSASQADKMLPKMLKPVEEWLWVIGGIGLVLAILFRIGIGIFGLAALPFQ</sequence>
<keyword evidence="2" id="KW-1133">Transmembrane helix</keyword>
<evidence type="ECO:0008006" key="4">
    <source>
        <dbReference type="Google" id="ProtNLM"/>
    </source>
</evidence>
<protein>
    <recommendedName>
        <fullName evidence="4">DUF3592 domain-containing protein</fullName>
    </recommendedName>
</protein>
<organism evidence="3">
    <name type="scientific">Streptomyces tabacisoli</name>
    <dbReference type="NCBI Taxonomy" id="3156398"/>
    <lineage>
        <taxon>Bacteria</taxon>
        <taxon>Bacillati</taxon>
        <taxon>Actinomycetota</taxon>
        <taxon>Actinomycetes</taxon>
        <taxon>Kitasatosporales</taxon>
        <taxon>Streptomycetaceae</taxon>
        <taxon>Streptomyces</taxon>
    </lineage>
</organism>
<accession>A0AAU8IYP5</accession>
<feature type="compositionally biased region" description="Pro residues" evidence="1">
    <location>
        <begin position="14"/>
        <end position="27"/>
    </location>
</feature>
<name>A0AAU8IYP5_9ACTN</name>
<dbReference type="AlphaFoldDB" id="A0AAU8IYP5"/>
<keyword evidence="2" id="KW-0472">Membrane</keyword>
<reference evidence="3" key="1">
    <citation type="submission" date="2024-06" db="EMBL/GenBank/DDBJ databases">
        <title>Streptomyces sp. strain HUAS MG91 genome sequences.</title>
        <authorList>
            <person name="Mo P."/>
        </authorList>
    </citation>
    <scope>NUCLEOTIDE SEQUENCE</scope>
    <source>
        <strain evidence="3">HUAS MG91</strain>
    </source>
</reference>
<feature type="compositionally biased region" description="Polar residues" evidence="1">
    <location>
        <begin position="1"/>
        <end position="13"/>
    </location>
</feature>
<dbReference type="RefSeq" id="WP_353945059.1">
    <property type="nucleotide sequence ID" value="NZ_CP159534.1"/>
</dbReference>
<feature type="transmembrane region" description="Helical" evidence="2">
    <location>
        <begin position="211"/>
        <end position="238"/>
    </location>
</feature>
<gene>
    <name evidence="3" type="ORF">ABII15_28185</name>
</gene>
<feature type="region of interest" description="Disordered" evidence="1">
    <location>
        <begin position="1"/>
        <end position="27"/>
    </location>
</feature>
<dbReference type="EMBL" id="CP159534">
    <property type="protein sequence ID" value="XCJ73599.1"/>
    <property type="molecule type" value="Genomic_DNA"/>
</dbReference>
<feature type="transmembrane region" description="Helical" evidence="2">
    <location>
        <begin position="159"/>
        <end position="177"/>
    </location>
</feature>
<proteinExistence type="predicted"/>
<evidence type="ECO:0000313" key="3">
    <source>
        <dbReference type="EMBL" id="XCJ73599.1"/>
    </source>
</evidence>
<dbReference type="KEGG" id="stac:ABII15_28185"/>